<accession>A0A0C9ZB78</accession>
<evidence type="ECO:0000256" key="1">
    <source>
        <dbReference type="SAM" id="Coils"/>
    </source>
</evidence>
<dbReference type="Proteomes" id="UP000054485">
    <property type="component" value="Unassembled WGS sequence"/>
</dbReference>
<keyword evidence="1" id="KW-0175">Coiled coil</keyword>
<dbReference type="STRING" id="930992.A0A0C9ZB78"/>
<name>A0A0C9ZB78_9AGAM</name>
<gene>
    <name evidence="2" type="ORF">CY34DRAFT_97268</name>
</gene>
<keyword evidence="3" id="KW-1185">Reference proteome</keyword>
<evidence type="ECO:0000313" key="2">
    <source>
        <dbReference type="EMBL" id="KIK34800.1"/>
    </source>
</evidence>
<dbReference type="EMBL" id="KN835701">
    <property type="protein sequence ID" value="KIK34800.1"/>
    <property type="molecule type" value="Genomic_DNA"/>
</dbReference>
<reference evidence="2 3" key="1">
    <citation type="submission" date="2014-04" db="EMBL/GenBank/DDBJ databases">
        <authorList>
            <consortium name="DOE Joint Genome Institute"/>
            <person name="Kuo A."/>
            <person name="Ruytinx J."/>
            <person name="Rineau F."/>
            <person name="Colpaert J."/>
            <person name="Kohler A."/>
            <person name="Nagy L.G."/>
            <person name="Floudas D."/>
            <person name="Copeland A."/>
            <person name="Barry K.W."/>
            <person name="Cichocki N."/>
            <person name="Veneault-Fourrey C."/>
            <person name="LaButti K."/>
            <person name="Lindquist E.A."/>
            <person name="Lipzen A."/>
            <person name="Lundell T."/>
            <person name="Morin E."/>
            <person name="Murat C."/>
            <person name="Sun H."/>
            <person name="Tunlid A."/>
            <person name="Henrissat B."/>
            <person name="Grigoriev I.V."/>
            <person name="Hibbett D.S."/>
            <person name="Martin F."/>
            <person name="Nordberg H.P."/>
            <person name="Cantor M.N."/>
            <person name="Hua S.X."/>
        </authorList>
    </citation>
    <scope>NUCLEOTIDE SEQUENCE [LARGE SCALE GENOMIC DNA]</scope>
    <source>
        <strain evidence="2 3">UH-Slu-Lm8-n1</strain>
    </source>
</reference>
<dbReference type="OrthoDB" id="2688210at2759"/>
<evidence type="ECO:0000313" key="3">
    <source>
        <dbReference type="Proteomes" id="UP000054485"/>
    </source>
</evidence>
<reference evidence="3" key="2">
    <citation type="submission" date="2015-01" db="EMBL/GenBank/DDBJ databases">
        <title>Evolutionary Origins and Diversification of the Mycorrhizal Mutualists.</title>
        <authorList>
            <consortium name="DOE Joint Genome Institute"/>
            <consortium name="Mycorrhizal Genomics Consortium"/>
            <person name="Kohler A."/>
            <person name="Kuo A."/>
            <person name="Nagy L.G."/>
            <person name="Floudas D."/>
            <person name="Copeland A."/>
            <person name="Barry K.W."/>
            <person name="Cichocki N."/>
            <person name="Veneault-Fourrey C."/>
            <person name="LaButti K."/>
            <person name="Lindquist E.A."/>
            <person name="Lipzen A."/>
            <person name="Lundell T."/>
            <person name="Morin E."/>
            <person name="Murat C."/>
            <person name="Riley R."/>
            <person name="Ohm R."/>
            <person name="Sun H."/>
            <person name="Tunlid A."/>
            <person name="Henrissat B."/>
            <person name="Grigoriev I.V."/>
            <person name="Hibbett D.S."/>
            <person name="Martin F."/>
        </authorList>
    </citation>
    <scope>NUCLEOTIDE SEQUENCE [LARGE SCALE GENOMIC DNA]</scope>
    <source>
        <strain evidence="3">UH-Slu-Lm8-n1</strain>
    </source>
</reference>
<dbReference type="InParanoid" id="A0A0C9ZB78"/>
<proteinExistence type="predicted"/>
<dbReference type="AlphaFoldDB" id="A0A0C9ZB78"/>
<dbReference type="HOGENOM" id="CLU_052398_0_0_1"/>
<organism evidence="2 3">
    <name type="scientific">Suillus luteus UH-Slu-Lm8-n1</name>
    <dbReference type="NCBI Taxonomy" id="930992"/>
    <lineage>
        <taxon>Eukaryota</taxon>
        <taxon>Fungi</taxon>
        <taxon>Dikarya</taxon>
        <taxon>Basidiomycota</taxon>
        <taxon>Agaricomycotina</taxon>
        <taxon>Agaricomycetes</taxon>
        <taxon>Agaricomycetidae</taxon>
        <taxon>Boletales</taxon>
        <taxon>Suillineae</taxon>
        <taxon>Suillaceae</taxon>
        <taxon>Suillus</taxon>
    </lineage>
</organism>
<feature type="coiled-coil region" evidence="1">
    <location>
        <begin position="56"/>
        <end position="94"/>
    </location>
</feature>
<sequence>MLDNPNDEVLPDFTTDEHQDARTRLINRGIADEALAAEALAAIWTLNNEAAKDFWADQEETRLRQAQEAEQRLAEQEQEKQQALEDELTAARKEEHKKNKAKFVPVSAAKTPTIPIVIPSNYAIRKLKAGDYCELFYFTNRGLSEARKNLLSTEPQGMILLPGSDGQQVWVNADNTRDAKTVITKDENLSWEEFNEAAPRMILAMKQQEWPDDRVDMHISFWTALQNHRWRHAMDTLKQRALLLYQSQQRRLWHLTAGGPLGWSIAELNPELILEAREEIFNLDRDLALAMLKQVEFHSKYLKYSPLIYFVVLIITFLHTHRAQPQPSPFDTMFVRQTSQLDQHVSHWPPRVTLSLPFNRAALLHHQPFNHPSVYPRRSS</sequence>
<protein>
    <submittedName>
        <fullName evidence="2">Uncharacterized protein</fullName>
    </submittedName>
</protein>